<evidence type="ECO:0000256" key="1">
    <source>
        <dbReference type="SAM" id="Phobius"/>
    </source>
</evidence>
<dbReference type="Proteomes" id="UP000014148">
    <property type="component" value="Unassembled WGS sequence"/>
</dbReference>
<gene>
    <name evidence="3" type="ORF">I585_00313</name>
    <name evidence="2" type="ORF">UAI_00381</name>
</gene>
<reference evidence="3 5" key="2">
    <citation type="submission" date="2013-03" db="EMBL/GenBank/DDBJ databases">
        <title>The Genome Sequence of Enterococcus malodoratus ATCC_43197 (PacBio/Illumina hybrid assembly).</title>
        <authorList>
            <consortium name="The Broad Institute Genomics Platform"/>
            <consortium name="The Broad Institute Genome Sequencing Center for Infectious Disease"/>
            <person name="Earl A."/>
            <person name="Russ C."/>
            <person name="Gilmore M."/>
            <person name="Surin D."/>
            <person name="Walker B."/>
            <person name="Young S."/>
            <person name="Zeng Q."/>
            <person name="Gargeya S."/>
            <person name="Fitzgerald M."/>
            <person name="Haas B."/>
            <person name="Abouelleil A."/>
            <person name="Allen A.W."/>
            <person name="Alvarado L."/>
            <person name="Arachchi H.M."/>
            <person name="Berlin A.M."/>
            <person name="Chapman S.B."/>
            <person name="Gainer-Dewar J."/>
            <person name="Goldberg J."/>
            <person name="Griggs A."/>
            <person name="Gujja S."/>
            <person name="Hansen M."/>
            <person name="Howarth C."/>
            <person name="Imamovic A."/>
            <person name="Ireland A."/>
            <person name="Larimer J."/>
            <person name="McCowan C."/>
            <person name="Murphy C."/>
            <person name="Pearson M."/>
            <person name="Poon T.W."/>
            <person name="Priest M."/>
            <person name="Roberts A."/>
            <person name="Saif S."/>
            <person name="Shea T."/>
            <person name="Sisk P."/>
            <person name="Sykes S."/>
            <person name="Wortman J."/>
            <person name="Nusbaum C."/>
            <person name="Birren B."/>
        </authorList>
    </citation>
    <scope>NUCLEOTIDE SEQUENCE [LARGE SCALE GENOMIC DNA]</scope>
    <source>
        <strain evidence="3 5">ATCC 43197</strain>
    </source>
</reference>
<feature type="transmembrane region" description="Helical" evidence="1">
    <location>
        <begin position="139"/>
        <end position="161"/>
    </location>
</feature>
<dbReference type="eggNOG" id="COG1277">
    <property type="taxonomic scope" value="Bacteria"/>
</dbReference>
<evidence type="ECO:0000313" key="2">
    <source>
        <dbReference type="EMBL" id="EOH81271.1"/>
    </source>
</evidence>
<keyword evidence="5" id="KW-1185">Reference proteome</keyword>
<dbReference type="GeneID" id="79785368"/>
<feature type="transmembrane region" description="Helical" evidence="1">
    <location>
        <begin position="226"/>
        <end position="245"/>
    </location>
</feature>
<dbReference type="Pfam" id="PF12730">
    <property type="entry name" value="ABC2_membrane_4"/>
    <property type="match status" value="1"/>
</dbReference>
<feature type="transmembrane region" description="Helical" evidence="1">
    <location>
        <begin position="97"/>
        <end position="127"/>
    </location>
</feature>
<evidence type="ECO:0008006" key="6">
    <source>
        <dbReference type="Google" id="ProtNLM"/>
    </source>
</evidence>
<reference evidence="2 4" key="1">
    <citation type="submission" date="2013-02" db="EMBL/GenBank/DDBJ databases">
        <title>The Genome Sequence of Enterococcus malodoratus ATCC_43197.</title>
        <authorList>
            <consortium name="The Broad Institute Genome Sequencing Platform"/>
            <consortium name="The Broad Institute Genome Sequencing Center for Infectious Disease"/>
            <person name="Earl A.M."/>
            <person name="Gilmore M.S."/>
            <person name="Lebreton F."/>
            <person name="Walker B."/>
            <person name="Young S.K."/>
            <person name="Zeng Q."/>
            <person name="Gargeya S."/>
            <person name="Fitzgerald M."/>
            <person name="Haas B."/>
            <person name="Abouelleil A."/>
            <person name="Alvarado L."/>
            <person name="Arachchi H.M."/>
            <person name="Berlin A.M."/>
            <person name="Chapman S.B."/>
            <person name="Dewar J."/>
            <person name="Goldberg J."/>
            <person name="Griggs A."/>
            <person name="Gujja S."/>
            <person name="Hansen M."/>
            <person name="Howarth C."/>
            <person name="Imamovic A."/>
            <person name="Larimer J."/>
            <person name="McCowan C."/>
            <person name="Murphy C."/>
            <person name="Neiman D."/>
            <person name="Pearson M."/>
            <person name="Priest M."/>
            <person name="Roberts A."/>
            <person name="Saif S."/>
            <person name="Shea T."/>
            <person name="Sisk P."/>
            <person name="Sykes S."/>
            <person name="Wortman J."/>
            <person name="Nusbaum C."/>
            <person name="Birren B."/>
        </authorList>
    </citation>
    <scope>NUCLEOTIDE SEQUENCE [LARGE SCALE GENOMIC DNA]</scope>
    <source>
        <strain evidence="2 4">ATCC 43197</strain>
    </source>
</reference>
<dbReference type="Proteomes" id="UP000013783">
    <property type="component" value="Unassembled WGS sequence"/>
</dbReference>
<dbReference type="STRING" id="71451.RV07_GL002780"/>
<dbReference type="RefSeq" id="WP_010739275.1">
    <property type="nucleotide sequence ID" value="NZ_KB946249.1"/>
</dbReference>
<keyword evidence="1" id="KW-1133">Transmembrane helix</keyword>
<evidence type="ECO:0000313" key="3">
    <source>
        <dbReference type="EMBL" id="EOT68854.1"/>
    </source>
</evidence>
<feature type="transmembrane region" description="Helical" evidence="1">
    <location>
        <begin position="53"/>
        <end position="76"/>
    </location>
</feature>
<name>R2RKW6_9ENTE</name>
<organism evidence="2 4">
    <name type="scientific">Enterococcus malodoratus ATCC 43197</name>
    <dbReference type="NCBI Taxonomy" id="1158601"/>
    <lineage>
        <taxon>Bacteria</taxon>
        <taxon>Bacillati</taxon>
        <taxon>Bacillota</taxon>
        <taxon>Bacilli</taxon>
        <taxon>Lactobacillales</taxon>
        <taxon>Enterococcaceae</taxon>
        <taxon>Enterococcus</taxon>
    </lineage>
</organism>
<keyword evidence="1" id="KW-0472">Membrane</keyword>
<dbReference type="EMBL" id="AJAK01000006">
    <property type="protein sequence ID" value="EOH81271.1"/>
    <property type="molecule type" value="Genomic_DNA"/>
</dbReference>
<sequence length="251" mass="28187">MINLIKIEWHRLVKLRILPVLLLLAVYFSYIILDKLFGNSIDAVKFLSSGQATFANSFSTNTTIFGPVILAGYFLGSDFTQRTLQQQVANGHTRKTLVLAKVIVFSFISLVLMMITPIVTTGIVTLIKGWGTDFTIETVSYILRVCFLTSLLSISAVSVYLSISFVCKDIFKTVLFSALFTILFIELGGILVKDGTFFWDFYNFFPLNQVSAASQVHLPMKDLVKMLFSSIVTWVTMIGLTIIIFEKQDLN</sequence>
<proteinExistence type="predicted"/>
<keyword evidence="1" id="KW-0812">Transmembrane</keyword>
<dbReference type="PANTHER" id="PTHR37305">
    <property type="entry name" value="INTEGRAL MEMBRANE PROTEIN-RELATED"/>
    <property type="match status" value="1"/>
</dbReference>
<evidence type="ECO:0000313" key="5">
    <source>
        <dbReference type="Proteomes" id="UP000014148"/>
    </source>
</evidence>
<feature type="transmembrane region" description="Helical" evidence="1">
    <location>
        <begin position="12"/>
        <end position="33"/>
    </location>
</feature>
<evidence type="ECO:0000313" key="4">
    <source>
        <dbReference type="Proteomes" id="UP000013783"/>
    </source>
</evidence>
<feature type="transmembrane region" description="Helical" evidence="1">
    <location>
        <begin position="173"/>
        <end position="192"/>
    </location>
</feature>
<dbReference type="PATRIC" id="fig|1158601.3.peg.364"/>
<dbReference type="EMBL" id="ASWA01000002">
    <property type="protein sequence ID" value="EOT68854.1"/>
    <property type="molecule type" value="Genomic_DNA"/>
</dbReference>
<comment type="caution">
    <text evidence="2">The sequence shown here is derived from an EMBL/GenBank/DDBJ whole genome shotgun (WGS) entry which is preliminary data.</text>
</comment>
<dbReference type="OrthoDB" id="2195201at2"/>
<dbReference type="AlphaFoldDB" id="R2RKW6"/>
<dbReference type="PANTHER" id="PTHR37305:SF1">
    <property type="entry name" value="MEMBRANE PROTEIN"/>
    <property type="match status" value="1"/>
</dbReference>
<accession>R2RKW6</accession>
<protein>
    <recommendedName>
        <fullName evidence="6">ABC transporter permease</fullName>
    </recommendedName>
</protein>